<dbReference type="InterPro" id="IPR023210">
    <property type="entry name" value="NADP_OxRdtase_dom"/>
</dbReference>
<dbReference type="InterPro" id="IPR007577">
    <property type="entry name" value="GlycoTrfase_DXD_sugar-bd_CS"/>
</dbReference>
<protein>
    <recommendedName>
        <fullName evidence="5">Alpha-1,4-N-acetylglucosaminyltransferase</fullName>
    </recommendedName>
</protein>
<reference evidence="3" key="2">
    <citation type="submission" date="2023-05" db="EMBL/GenBank/DDBJ databases">
        <authorList>
            <person name="Schelkunov M.I."/>
        </authorList>
    </citation>
    <scope>NUCLEOTIDE SEQUENCE</scope>
    <source>
        <strain evidence="3">Hsosn_3</strain>
        <tissue evidence="3">Leaf</tissue>
    </source>
</reference>
<organism evidence="3 4">
    <name type="scientific">Heracleum sosnowskyi</name>
    <dbReference type="NCBI Taxonomy" id="360622"/>
    <lineage>
        <taxon>Eukaryota</taxon>
        <taxon>Viridiplantae</taxon>
        <taxon>Streptophyta</taxon>
        <taxon>Embryophyta</taxon>
        <taxon>Tracheophyta</taxon>
        <taxon>Spermatophyta</taxon>
        <taxon>Magnoliopsida</taxon>
        <taxon>eudicotyledons</taxon>
        <taxon>Gunneridae</taxon>
        <taxon>Pentapetalae</taxon>
        <taxon>asterids</taxon>
        <taxon>campanulids</taxon>
        <taxon>Apiales</taxon>
        <taxon>Apiaceae</taxon>
        <taxon>Apioideae</taxon>
        <taxon>apioid superclade</taxon>
        <taxon>Tordylieae</taxon>
        <taxon>Tordyliinae</taxon>
        <taxon>Heracleum</taxon>
    </lineage>
</organism>
<evidence type="ECO:0000313" key="4">
    <source>
        <dbReference type="Proteomes" id="UP001237642"/>
    </source>
</evidence>
<feature type="domain" description="NADP-dependent oxidoreductase" evidence="1">
    <location>
        <begin position="30"/>
        <end position="80"/>
    </location>
</feature>
<evidence type="ECO:0000259" key="2">
    <source>
        <dbReference type="Pfam" id="PF04572"/>
    </source>
</evidence>
<sequence>MSMISTPAVLVPRIKLGSQGLEVSAQGLGCMGMSTFYGSAKPESDMIQLIHHAVTSGVTFLDTSDFYGPHTNEILIGKLLVCLRMLIRRCVYENINKDEIHKLFPAEASPEMQRLLTLLLQKFHSEWQEDIQKERGTLPRFKTMTWDMVSQEGELMEPLAVINLKNNGYFTYFVLNMFHSFKVAVAMPNLDELLKDTPTHIFASVWLDWKKTKFYSTHFSELVRLASLYKYGGIYLDSDIVVLQPLSSLNNTVGLENEHNGSNLNGAVMAFRKHSPFIWDCLTEFYATYDDTLVRWNGAELLTRVGKSFLNKASPLDKTTELKLQPSFAFFPISHDNITRVFLSNPGPRTVALKELGLTGKVELATKFGATTKDGQIEIRGDPDYVRAACEASLSRLGVKCIDLYYIHRVDVRVPIEATILEELSERFPD</sequence>
<dbReference type="PANTHER" id="PTHR47213:SF1">
    <property type="entry name" value="OS07G0567300 PROTEIN"/>
    <property type="match status" value="1"/>
</dbReference>
<reference evidence="3" key="1">
    <citation type="submission" date="2023-02" db="EMBL/GenBank/DDBJ databases">
        <title>Genome of toxic invasive species Heracleum sosnowskyi carries increased number of genes despite the absence of recent whole-genome duplications.</title>
        <authorList>
            <person name="Schelkunov M."/>
            <person name="Shtratnikova V."/>
            <person name="Makarenko M."/>
            <person name="Klepikova A."/>
            <person name="Omelchenko D."/>
            <person name="Novikova G."/>
            <person name="Obukhova E."/>
            <person name="Bogdanov V."/>
            <person name="Penin A."/>
            <person name="Logacheva M."/>
        </authorList>
    </citation>
    <scope>NUCLEOTIDE SEQUENCE</scope>
    <source>
        <strain evidence="3">Hsosn_3</strain>
        <tissue evidence="3">Leaf</tissue>
    </source>
</reference>
<dbReference type="SUPFAM" id="SSF53448">
    <property type="entry name" value="Nucleotide-diphospho-sugar transferases"/>
    <property type="match status" value="1"/>
</dbReference>
<dbReference type="InterPro" id="IPR029044">
    <property type="entry name" value="Nucleotide-diphossugar_trans"/>
</dbReference>
<keyword evidence="4" id="KW-1185">Reference proteome</keyword>
<dbReference type="EMBL" id="JAUIZM010000011">
    <property type="protein sequence ID" value="KAK1354550.1"/>
    <property type="molecule type" value="Genomic_DNA"/>
</dbReference>
<dbReference type="InterPro" id="IPR007652">
    <property type="entry name" value="A1-4-GlycosylTfrase_dom"/>
</dbReference>
<dbReference type="AlphaFoldDB" id="A0AAD8GUW0"/>
<dbReference type="Pfam" id="PF04572">
    <property type="entry name" value="Gb3_synth"/>
    <property type="match status" value="1"/>
</dbReference>
<dbReference type="InterPro" id="IPR036812">
    <property type="entry name" value="NAD(P)_OxRdtase_dom_sf"/>
</dbReference>
<dbReference type="Gene3D" id="3.20.20.100">
    <property type="entry name" value="NADP-dependent oxidoreductase domain"/>
    <property type="match status" value="2"/>
</dbReference>
<feature type="domain" description="Alpha 1,4-glycosyltransferase" evidence="2">
    <location>
        <begin position="270"/>
        <end position="343"/>
    </location>
</feature>
<dbReference type="Gene3D" id="3.90.550.20">
    <property type="match status" value="1"/>
</dbReference>
<feature type="domain" description="NADP-dependent oxidoreductase" evidence="1">
    <location>
        <begin position="361"/>
        <end position="420"/>
    </location>
</feature>
<dbReference type="SUPFAM" id="SSF51430">
    <property type="entry name" value="NAD(P)-linked oxidoreductase"/>
    <property type="match status" value="2"/>
</dbReference>
<name>A0AAD8GUW0_9APIA</name>
<dbReference type="PANTHER" id="PTHR47213">
    <property type="entry name" value="OS07G0567300 PROTEIN"/>
    <property type="match status" value="1"/>
</dbReference>
<evidence type="ECO:0000259" key="1">
    <source>
        <dbReference type="Pfam" id="PF00248"/>
    </source>
</evidence>
<proteinExistence type="predicted"/>
<dbReference type="InterPro" id="IPR044789">
    <property type="entry name" value="Put_A1-4-GlycosylTfrase_plant"/>
</dbReference>
<gene>
    <name evidence="3" type="ORF">POM88_047806</name>
</gene>
<dbReference type="Pfam" id="PF00248">
    <property type="entry name" value="Aldo_ket_red"/>
    <property type="match status" value="2"/>
</dbReference>
<dbReference type="Proteomes" id="UP001237642">
    <property type="component" value="Unassembled WGS sequence"/>
</dbReference>
<accession>A0AAD8GUW0</accession>
<evidence type="ECO:0000313" key="3">
    <source>
        <dbReference type="EMBL" id="KAK1354550.1"/>
    </source>
</evidence>
<comment type="caution">
    <text evidence="3">The sequence shown here is derived from an EMBL/GenBank/DDBJ whole genome shotgun (WGS) entry which is preliminary data.</text>
</comment>
<evidence type="ECO:0008006" key="5">
    <source>
        <dbReference type="Google" id="ProtNLM"/>
    </source>
</evidence>
<dbReference type="Pfam" id="PF04488">
    <property type="entry name" value="Gly_transf_sug"/>
    <property type="match status" value="1"/>
</dbReference>